<comment type="caution">
    <text evidence="5">Lacks conserved residue(s) required for the propagation of feature annotation.</text>
</comment>
<organism evidence="10 11">
    <name type="scientific">Fusarium torulosum</name>
    <dbReference type="NCBI Taxonomy" id="33205"/>
    <lineage>
        <taxon>Eukaryota</taxon>
        <taxon>Fungi</taxon>
        <taxon>Dikarya</taxon>
        <taxon>Ascomycota</taxon>
        <taxon>Pezizomycotina</taxon>
        <taxon>Sordariomycetes</taxon>
        <taxon>Hypocreomycetidae</taxon>
        <taxon>Hypocreales</taxon>
        <taxon>Nectriaceae</taxon>
        <taxon>Fusarium</taxon>
    </lineage>
</organism>
<protein>
    <recommendedName>
        <fullName evidence="2">chitinase</fullName>
        <ecNumber evidence="2">3.2.1.14</ecNumber>
    </recommendedName>
</protein>
<dbReference type="InterPro" id="IPR018371">
    <property type="entry name" value="Chitin-binding_1_CS"/>
</dbReference>
<dbReference type="SMART" id="SM00270">
    <property type="entry name" value="ChtBD1"/>
    <property type="match status" value="2"/>
</dbReference>
<evidence type="ECO:0000313" key="11">
    <source>
        <dbReference type="Proteomes" id="UP001187734"/>
    </source>
</evidence>
<evidence type="ECO:0000313" key="10">
    <source>
        <dbReference type="EMBL" id="SPJ71092.1"/>
    </source>
</evidence>
<evidence type="ECO:0000256" key="2">
    <source>
        <dbReference type="ARBA" id="ARBA00012729"/>
    </source>
</evidence>
<dbReference type="PROSITE" id="PS50941">
    <property type="entry name" value="CHIT_BIND_I_2"/>
    <property type="match status" value="1"/>
</dbReference>
<keyword evidence="7" id="KW-0732">Signal</keyword>
<accession>A0AAE8LYX8</accession>
<dbReference type="Gene3D" id="3.10.50.10">
    <property type="match status" value="1"/>
</dbReference>
<dbReference type="GO" id="GO:0008061">
    <property type="term" value="F:chitin binding"/>
    <property type="evidence" value="ECO:0007669"/>
    <property type="project" value="UniProtKB-UniRule"/>
</dbReference>
<keyword evidence="3 5" id="KW-0147">Chitin-binding</keyword>
<dbReference type="GO" id="GO:0008843">
    <property type="term" value="F:endochitinase activity"/>
    <property type="evidence" value="ECO:0007669"/>
    <property type="project" value="UniProtKB-EC"/>
</dbReference>
<evidence type="ECO:0000256" key="1">
    <source>
        <dbReference type="ARBA" id="ARBA00008682"/>
    </source>
</evidence>
<feature type="disulfide bond" evidence="5">
    <location>
        <begin position="172"/>
        <end position="184"/>
    </location>
</feature>
<dbReference type="InterPro" id="IPR011583">
    <property type="entry name" value="Chitinase_II/V-like_cat"/>
</dbReference>
<evidence type="ECO:0000256" key="5">
    <source>
        <dbReference type="PROSITE-ProRule" id="PRU00261"/>
    </source>
</evidence>
<dbReference type="PANTHER" id="PTHR47700">
    <property type="entry name" value="V CHITINASE, PUTATIVE (AFU_ORTHOLOGUE AFUA_6G13720)-RELATED"/>
    <property type="match status" value="1"/>
</dbReference>
<dbReference type="InterPro" id="IPR036861">
    <property type="entry name" value="Endochitinase-like_sf"/>
</dbReference>
<dbReference type="Pfam" id="PF00704">
    <property type="entry name" value="Glyco_hydro_18"/>
    <property type="match status" value="1"/>
</dbReference>
<evidence type="ECO:0000256" key="7">
    <source>
        <dbReference type="SAM" id="SignalP"/>
    </source>
</evidence>
<dbReference type="InterPro" id="IPR053214">
    <property type="entry name" value="LysM12-like"/>
</dbReference>
<proteinExistence type="inferred from homology"/>
<evidence type="ECO:0000259" key="9">
    <source>
        <dbReference type="PROSITE" id="PS51910"/>
    </source>
</evidence>
<feature type="disulfide bond" evidence="5">
    <location>
        <begin position="177"/>
        <end position="191"/>
    </location>
</feature>
<name>A0AAE8LYX8_9HYPO</name>
<dbReference type="Gene3D" id="3.20.20.80">
    <property type="entry name" value="Glycosidases"/>
    <property type="match status" value="1"/>
</dbReference>
<comment type="caution">
    <text evidence="10">The sequence shown here is derived from an EMBL/GenBank/DDBJ whole genome shotgun (WGS) entry which is preliminary data.</text>
</comment>
<dbReference type="InterPro" id="IPR029070">
    <property type="entry name" value="Chitinase_insertion_sf"/>
</dbReference>
<dbReference type="AlphaFoldDB" id="A0AAE8LYX8"/>
<dbReference type="PROSITE" id="PS51910">
    <property type="entry name" value="GH18_2"/>
    <property type="match status" value="1"/>
</dbReference>
<dbReference type="SUPFAM" id="SSF51445">
    <property type="entry name" value="(Trans)glycosidases"/>
    <property type="match status" value="1"/>
</dbReference>
<feature type="chain" id="PRO_5041968159" description="chitinase" evidence="7">
    <location>
        <begin position="27"/>
        <end position="1028"/>
    </location>
</feature>
<comment type="similarity">
    <text evidence="1">Belongs to the glycosyl hydrolase 18 family. Chitinase class V subfamily.</text>
</comment>
<evidence type="ECO:0000256" key="4">
    <source>
        <dbReference type="ARBA" id="ARBA00023026"/>
    </source>
</evidence>
<evidence type="ECO:0000256" key="3">
    <source>
        <dbReference type="ARBA" id="ARBA00022669"/>
    </source>
</evidence>
<feature type="signal peptide" evidence="7">
    <location>
        <begin position="1"/>
        <end position="26"/>
    </location>
</feature>
<dbReference type="InterPro" id="IPR001002">
    <property type="entry name" value="Chitin-bd_1"/>
</dbReference>
<sequence>MVSRLSSIACWAVALCLLCFTTLSSANTPHHPRAKHAGIHRRSVITKAPEWTKRITLSPGHQNPAKAPPNPTDLILSKDSATSLNQYYKDAENATETSAGVTPNKSGNSRRSLEKRGSGPLYCKDAPCADDSCCGPDGICGYGPDYCDKGCTSNCDATAMCGEYSEEGEMPCGMNLCCSTSGWCGTTEVFCDNADPIHKTLPCQAGYGSCNIASSPSCTKGGGSTNGRTIGYYQSWNVRTRKCDTKTPKQLDTTGFTHLFYSFAFIDPKSFKVTPAHDDDVKQMREFTDLSKGGKLKTWIAIGGFDMSNEEAPTHTTWSDMVSTKANRAAFIESVRDYMDEYGFTGVDLDWEYPGEPKRGGRKLADTRNFSMLLREMHTAYDGKYGISLTLAPDYWYLRWFDAKAMEPYVDFFGFMAYDLHGSWDSDVRTLGKIIRGQADIREIGNNTIPLWFDGLDPKKINFGLAMYGRGYTVADKSCNALGCNFAGPSKKGECTDSDGVMSLGEIKNLIKNKDEETFADKKAWADGYCFGGTMVWSIDFQASSSSSGGGNGDDDIDIGPNKGTVTTHGPSIPEKLWNKKLPDCSADLSYDTMENKGKFWSESGAEQWVEEYINAQKDHSQWGQKLYKDLFPKADRTVFLCTEPGAQCHHGKECEDFNEIGLGGLYYMFQSMQNMFTFMNEFHRRFGEQMGNIADNVGVMRKNLNIKSGTPKAPLDIYSILGAALSIVSAGGTPLSGPTAGLSGIMYLVSGVSSSDASTDDAVEATAEFQGLVSRVSDEGMKAIDGILGATFGKQGYAQSGIPEPMRLGDAKYKNPAVQVFGWGAWLKDDALAGLDDTISHMRSNMDKALLWQMARNWRGLYAVVRDDLPKPKCINPNNAWDDDMGGRCLDILAWYPKNEGITFGGNKDIYYAWDHWGMDKLATLRNAVNCWEKNGGHIGKPKTDIGALKMPNPYEIPCFFTMPVLKGNYSDDGRGSLWLAGNFPGQEGQAGKLWPKSRCKQVNEVLKRQSRNTRECSDLDNTDDLA</sequence>
<dbReference type="CDD" id="cd00035">
    <property type="entry name" value="ChtBD1"/>
    <property type="match status" value="1"/>
</dbReference>
<dbReference type="GO" id="GO:0005975">
    <property type="term" value="P:carbohydrate metabolic process"/>
    <property type="evidence" value="ECO:0007669"/>
    <property type="project" value="InterPro"/>
</dbReference>
<dbReference type="Proteomes" id="UP001187734">
    <property type="component" value="Unassembled WGS sequence"/>
</dbReference>
<dbReference type="PANTHER" id="PTHR47700:SF2">
    <property type="entry name" value="CHITINASE"/>
    <property type="match status" value="1"/>
</dbReference>
<keyword evidence="4" id="KW-0843">Virulence</keyword>
<reference evidence="10" key="1">
    <citation type="submission" date="2018-03" db="EMBL/GenBank/DDBJ databases">
        <authorList>
            <person name="Guldener U."/>
        </authorList>
    </citation>
    <scope>NUCLEOTIDE SEQUENCE</scope>
</reference>
<dbReference type="PROSITE" id="PS00026">
    <property type="entry name" value="CHIT_BIND_I_1"/>
    <property type="match status" value="1"/>
</dbReference>
<feature type="compositionally biased region" description="Polar residues" evidence="6">
    <location>
        <begin position="95"/>
        <end position="110"/>
    </location>
</feature>
<feature type="domain" description="GH18" evidence="9">
    <location>
        <begin position="227"/>
        <end position="554"/>
    </location>
</feature>
<evidence type="ECO:0000256" key="6">
    <source>
        <dbReference type="SAM" id="MobiDB-lite"/>
    </source>
</evidence>
<gene>
    <name evidence="10" type="ORF">FTOL_00820</name>
</gene>
<dbReference type="InterPro" id="IPR017853">
    <property type="entry name" value="GH"/>
</dbReference>
<keyword evidence="11" id="KW-1185">Reference proteome</keyword>
<evidence type="ECO:0000259" key="8">
    <source>
        <dbReference type="PROSITE" id="PS50941"/>
    </source>
</evidence>
<dbReference type="InterPro" id="IPR001223">
    <property type="entry name" value="Glyco_hydro18_cat"/>
</dbReference>
<dbReference type="EMBL" id="ONZP01000029">
    <property type="protein sequence ID" value="SPJ71092.1"/>
    <property type="molecule type" value="Genomic_DNA"/>
</dbReference>
<dbReference type="SUPFAM" id="SSF57016">
    <property type="entry name" value="Plant lectins/antimicrobial peptides"/>
    <property type="match status" value="2"/>
</dbReference>
<feature type="region of interest" description="Disordered" evidence="6">
    <location>
        <begin position="54"/>
        <end position="74"/>
    </location>
</feature>
<dbReference type="Gene3D" id="3.30.60.10">
    <property type="entry name" value="Endochitinase-like"/>
    <property type="match status" value="1"/>
</dbReference>
<dbReference type="SUPFAM" id="SSF54556">
    <property type="entry name" value="Chitinase insertion domain"/>
    <property type="match status" value="1"/>
</dbReference>
<feature type="domain" description="Chitin-binding type-1" evidence="8">
    <location>
        <begin position="158"/>
        <end position="212"/>
    </location>
</feature>
<dbReference type="EC" id="3.2.1.14" evidence="2"/>
<keyword evidence="5" id="KW-1015">Disulfide bond</keyword>
<dbReference type="SMART" id="SM00636">
    <property type="entry name" value="Glyco_18"/>
    <property type="match status" value="1"/>
</dbReference>
<feature type="region of interest" description="Disordered" evidence="6">
    <location>
        <begin position="95"/>
        <end position="117"/>
    </location>
</feature>